<evidence type="ECO:0000256" key="4">
    <source>
        <dbReference type="ARBA" id="ARBA00022827"/>
    </source>
</evidence>
<keyword evidence="4" id="KW-0274">FAD</keyword>
<dbReference type="FunFam" id="1.10.45.10:FF:000001">
    <property type="entry name" value="D-lactate dehydrogenase mitochondrial"/>
    <property type="match status" value="1"/>
</dbReference>
<dbReference type="Gene3D" id="3.30.465.10">
    <property type="match status" value="1"/>
</dbReference>
<dbReference type="InterPro" id="IPR006094">
    <property type="entry name" value="Oxid_FAD_bind_N"/>
</dbReference>
<dbReference type="SUPFAM" id="SSF55103">
    <property type="entry name" value="FAD-linked oxidases, C-terminal domain"/>
    <property type="match status" value="1"/>
</dbReference>
<dbReference type="InterPro" id="IPR016169">
    <property type="entry name" value="FAD-bd_PCMH_sub2"/>
</dbReference>
<dbReference type="GO" id="GO:0008762">
    <property type="term" value="F:UDP-N-acetylmuramate dehydrogenase activity"/>
    <property type="evidence" value="ECO:0007669"/>
    <property type="project" value="UniProtKB-EC"/>
</dbReference>
<dbReference type="OMA" id="WSTIGGN"/>
<dbReference type="InterPro" id="IPR016171">
    <property type="entry name" value="Vanillyl_alc_oxidase_C-sub2"/>
</dbReference>
<proteinExistence type="inferred from homology"/>
<reference evidence="7" key="1">
    <citation type="submission" date="2014-07" db="EMBL/GenBank/DDBJ databases">
        <authorList>
            <person name="Hornung V.Bastian."/>
        </authorList>
    </citation>
    <scope>NUCLEOTIDE SEQUENCE</scope>
    <source>
        <strain evidence="7">PCE-S</strain>
    </source>
</reference>
<dbReference type="RefSeq" id="WP_005816912.1">
    <property type="nucleotide sequence ID" value="NZ_CABKQQ010000060.1"/>
</dbReference>
<dbReference type="Proteomes" id="UP000054623">
    <property type="component" value="Unassembled WGS sequence"/>
</dbReference>
<dbReference type="Gene3D" id="3.30.70.2740">
    <property type="match status" value="1"/>
</dbReference>
<feature type="domain" description="FAD-binding PCMH-type" evidence="6">
    <location>
        <begin position="36"/>
        <end position="215"/>
    </location>
</feature>
<comment type="similarity">
    <text evidence="2">Belongs to the FAD-binding oxidoreductase/transferase type 4 family.</text>
</comment>
<comment type="cofactor">
    <cofactor evidence="1">
        <name>FAD</name>
        <dbReference type="ChEBI" id="CHEBI:57692"/>
    </cofactor>
</comment>
<dbReference type="PATRIC" id="fig|49338.4.peg.3723"/>
<dbReference type="EMBL" id="LOCK01000017">
    <property type="protein sequence ID" value="KTE92211.1"/>
    <property type="molecule type" value="Genomic_DNA"/>
</dbReference>
<evidence type="ECO:0000256" key="1">
    <source>
        <dbReference type="ARBA" id="ARBA00001974"/>
    </source>
</evidence>
<gene>
    <name evidence="8" type="ORF">AT727_04555</name>
    <name evidence="7" type="ORF">DPCES_3465</name>
</gene>
<reference evidence="8 9" key="2">
    <citation type="submission" date="2015-12" db="EMBL/GenBank/DDBJ databases">
        <title>Draft Genome Sequence of Desulfitobacterium hafniense Strain DH, a Sulfate-reducing Bacterium Isolated from Paddy Soils.</title>
        <authorList>
            <person name="Bao P."/>
            <person name="Zhang X."/>
            <person name="Li G."/>
        </authorList>
    </citation>
    <scope>NUCLEOTIDE SEQUENCE [LARGE SCALE GENOMIC DNA]</scope>
    <source>
        <strain evidence="8 9">DH</strain>
    </source>
</reference>
<dbReference type="OrthoDB" id="9767256at2"/>
<evidence type="ECO:0000313" key="7">
    <source>
        <dbReference type="EMBL" id="CDX03351.1"/>
    </source>
</evidence>
<dbReference type="AlphaFoldDB" id="A0A098B650"/>
<dbReference type="PANTHER" id="PTHR42934">
    <property type="entry name" value="GLYCOLATE OXIDASE SUBUNIT GLCD"/>
    <property type="match status" value="1"/>
</dbReference>
<evidence type="ECO:0000313" key="9">
    <source>
        <dbReference type="Proteomes" id="UP000054623"/>
    </source>
</evidence>
<protein>
    <submittedName>
        <fullName evidence="7">Glycolate oxidase subunit GlcD</fullName>
        <ecNumber evidence="7">1.3.1.98</ecNumber>
    </submittedName>
    <submittedName>
        <fullName evidence="8">Lactate dehydrogenase</fullName>
    </submittedName>
</protein>
<dbReference type="Gene3D" id="1.10.45.10">
    <property type="entry name" value="Vanillyl-alcohol Oxidase, Chain A, domain 4"/>
    <property type="match status" value="1"/>
</dbReference>
<name>A0A098B650_DESHA</name>
<accession>A0A098B650</accession>
<keyword evidence="3" id="KW-0285">Flavoprotein</keyword>
<evidence type="ECO:0000259" key="6">
    <source>
        <dbReference type="PROSITE" id="PS51387"/>
    </source>
</evidence>
<dbReference type="EC" id="1.3.1.98" evidence="7"/>
<evidence type="ECO:0000313" key="8">
    <source>
        <dbReference type="EMBL" id="KTE92211.1"/>
    </source>
</evidence>
<evidence type="ECO:0000256" key="2">
    <source>
        <dbReference type="ARBA" id="ARBA00008000"/>
    </source>
</evidence>
<dbReference type="Pfam" id="PF01565">
    <property type="entry name" value="FAD_binding_4"/>
    <property type="match status" value="1"/>
</dbReference>
<dbReference type="PROSITE" id="PS51387">
    <property type="entry name" value="FAD_PCMH"/>
    <property type="match status" value="1"/>
</dbReference>
<dbReference type="EMBL" id="LK996017">
    <property type="protein sequence ID" value="CDX03351.1"/>
    <property type="molecule type" value="Genomic_DNA"/>
</dbReference>
<dbReference type="InterPro" id="IPR016166">
    <property type="entry name" value="FAD-bd_PCMH"/>
</dbReference>
<evidence type="ECO:0000256" key="3">
    <source>
        <dbReference type="ARBA" id="ARBA00022630"/>
    </source>
</evidence>
<keyword evidence="5 7" id="KW-0560">Oxidoreductase</keyword>
<dbReference type="InterPro" id="IPR016164">
    <property type="entry name" value="FAD-linked_Oxase-like_C"/>
</dbReference>
<dbReference type="FunFam" id="3.30.70.2740:FF:000001">
    <property type="entry name" value="D-lactate dehydrogenase mitochondrial"/>
    <property type="match status" value="1"/>
</dbReference>
<sequence>MLSQTIVDRLKEIVGEKNVVTKPTELFAYGYDGTLLSGDAIGAVFPETTDQVVELVNYMNEQDIKLVPRGAGTNVSGGTIPSEKSIVINFTRMTKVLEIDTENFVAVVEPGVVNFDLQQELEKVGFYYPPDPSSWKASTLGGNIGECSGGPRCFKYGVTRDSILGLEVVLPNGKVIRTGGRNFKSEPGYDLTRIIVGSEGTLGLVTKAYLRILPKPVTKKTMLAIYNKVEDASQTVADIVAAGIIPTTLEMMDNLLINTTEDYCHAGLPRDAGAILIIEIDGYPEDMDEQIETIREVTKKANARDFKIAQTAAEVDQIWLSRRVAFGSVARVKPCYSIQDITVPRSEFPQAIEGILKIAKEYDMIIGLVAHAGDGNLHPLVLFDQRHADEVERVHGAEGALSKLAVSLGGTMSGEHGIGVVKKKYMDVEFTPGAMEAFRKLKKTFDPANRFNPDKIISI</sequence>
<dbReference type="SUPFAM" id="SSF56176">
    <property type="entry name" value="FAD-binding/transporter-associated domain-like"/>
    <property type="match status" value="1"/>
</dbReference>
<dbReference type="InterPro" id="IPR051914">
    <property type="entry name" value="FAD-linked_OxidoTrans_Type4"/>
</dbReference>
<organism evidence="7">
    <name type="scientific">Desulfitobacterium hafniense</name>
    <name type="common">Desulfitobacterium frappieri</name>
    <dbReference type="NCBI Taxonomy" id="49338"/>
    <lineage>
        <taxon>Bacteria</taxon>
        <taxon>Bacillati</taxon>
        <taxon>Bacillota</taxon>
        <taxon>Clostridia</taxon>
        <taxon>Eubacteriales</taxon>
        <taxon>Desulfitobacteriaceae</taxon>
        <taxon>Desulfitobacterium</taxon>
    </lineage>
</organism>
<evidence type="ECO:0000256" key="5">
    <source>
        <dbReference type="ARBA" id="ARBA00023002"/>
    </source>
</evidence>
<dbReference type="InterPro" id="IPR004113">
    <property type="entry name" value="FAD-bd_oxidored_4_C"/>
</dbReference>
<dbReference type="Pfam" id="PF02913">
    <property type="entry name" value="FAD-oxidase_C"/>
    <property type="match status" value="1"/>
</dbReference>
<dbReference type="PANTHER" id="PTHR42934:SF1">
    <property type="entry name" value="GLYCOLATE OXIDASE SUBUNIT GLCD"/>
    <property type="match status" value="1"/>
</dbReference>
<dbReference type="GO" id="GO:0071949">
    <property type="term" value="F:FAD binding"/>
    <property type="evidence" value="ECO:0007669"/>
    <property type="project" value="InterPro"/>
</dbReference>
<dbReference type="InterPro" id="IPR036318">
    <property type="entry name" value="FAD-bd_PCMH-like_sf"/>
</dbReference>